<feature type="domain" description="PPM-type phosphatase" evidence="1">
    <location>
        <begin position="176"/>
        <end position="463"/>
    </location>
</feature>
<sequence>MENILSEFNIEQNKISERAFFKLINNAKANDLKKQFVSIKNQLFEIFTMYKENEEFKEYHLILENAHAKKQFEFKLNMDNFPNINIESISKLDEIGLTFYKDELKILGIPTIAGNFEIEISFSNINDSNSTIDKKYVTFIVNADPKDLWKSIPSDSAALYYKNDENSFSGDFIDKKIVVASKRGRSHAHEGTFRDDDFCVKKLFNDWNIIAVADGAGSAKFARKGSSLSVEYICNYFNSVELLNYFDENVILFNNSKKSADDNNIEDLSVNNLEAKKNIIQTLYKGVRELHEELKRFSVDEGIAIKDLNTTLIFTLVKKFDFGYVVLSFGVGDCPINILTEDNTSVQLLNILDVGEFGGGTRFITMNEIFSNPNMGSRFGINIYEDFSKLILMTDGIYDPKFVTENKLEDLETWQEFLKDLDGNNEENLKVEFDNDIEIEKQLLNWMDFWSKGNHDDRTLAIIY</sequence>
<dbReference type="InterPro" id="IPR036457">
    <property type="entry name" value="PPM-type-like_dom_sf"/>
</dbReference>
<dbReference type="RefSeq" id="WP_284584096.1">
    <property type="nucleotide sequence ID" value="NZ_CP106831.1"/>
</dbReference>
<dbReference type="Proteomes" id="UP001223501">
    <property type="component" value="Chromosome"/>
</dbReference>
<evidence type="ECO:0000313" key="3">
    <source>
        <dbReference type="Proteomes" id="UP001223501"/>
    </source>
</evidence>
<dbReference type="SUPFAM" id="SSF81606">
    <property type="entry name" value="PP2C-like"/>
    <property type="match status" value="1"/>
</dbReference>
<evidence type="ECO:0000259" key="1">
    <source>
        <dbReference type="SMART" id="SM00332"/>
    </source>
</evidence>
<keyword evidence="3" id="KW-1185">Reference proteome</keyword>
<organism evidence="2 3">
    <name type="scientific">Empedobacter falsenii</name>
    <dbReference type="NCBI Taxonomy" id="343874"/>
    <lineage>
        <taxon>Bacteria</taxon>
        <taxon>Pseudomonadati</taxon>
        <taxon>Bacteroidota</taxon>
        <taxon>Flavobacteriia</taxon>
        <taxon>Flavobacteriales</taxon>
        <taxon>Weeksellaceae</taxon>
        <taxon>Empedobacter</taxon>
    </lineage>
</organism>
<gene>
    <name evidence="2" type="ORF">OBA43_05420</name>
</gene>
<name>A0ABY8VCI2_9FLAO</name>
<dbReference type="SMART" id="SM00332">
    <property type="entry name" value="PP2Cc"/>
    <property type="match status" value="1"/>
</dbReference>
<proteinExistence type="predicted"/>
<dbReference type="EMBL" id="CP106831">
    <property type="protein sequence ID" value="WIH98368.1"/>
    <property type="molecule type" value="Genomic_DNA"/>
</dbReference>
<dbReference type="InterPro" id="IPR001932">
    <property type="entry name" value="PPM-type_phosphatase-like_dom"/>
</dbReference>
<dbReference type="Gene3D" id="3.60.40.10">
    <property type="entry name" value="PPM-type phosphatase domain"/>
    <property type="match status" value="1"/>
</dbReference>
<protein>
    <submittedName>
        <fullName evidence="2">Protein phosphatase 2C domain-containing protein</fullName>
    </submittedName>
</protein>
<dbReference type="Pfam" id="PF13672">
    <property type="entry name" value="PP2C_2"/>
    <property type="match status" value="1"/>
</dbReference>
<evidence type="ECO:0000313" key="2">
    <source>
        <dbReference type="EMBL" id="WIH98368.1"/>
    </source>
</evidence>
<reference evidence="2 3" key="1">
    <citation type="submission" date="2022-09" db="EMBL/GenBank/DDBJ databases">
        <title>Whole genome sequencing analysis of tet(X)-positive Empedobacter falsenii YWS9-3.</title>
        <authorList>
            <person name="Chen C."/>
            <person name="Lv Y.-L."/>
        </authorList>
    </citation>
    <scope>NUCLEOTIDE SEQUENCE [LARGE SCALE GENOMIC DNA]</scope>
    <source>
        <strain evidence="2 3">YWS9-3_T</strain>
    </source>
</reference>
<accession>A0ABY8VCI2</accession>